<evidence type="ECO:0000313" key="6">
    <source>
        <dbReference type="Proteomes" id="UP000271469"/>
    </source>
</evidence>
<dbReference type="RefSeq" id="WP_124707801.1">
    <property type="nucleotide sequence ID" value="NZ_CP033972.1"/>
</dbReference>
<dbReference type="GO" id="GO:0000160">
    <property type="term" value="P:phosphorelay signal transduction system"/>
    <property type="evidence" value="ECO:0007669"/>
    <property type="project" value="InterPro"/>
</dbReference>
<evidence type="ECO:0000259" key="3">
    <source>
        <dbReference type="SMART" id="SM00862"/>
    </source>
</evidence>
<dbReference type="InterPro" id="IPR001867">
    <property type="entry name" value="OmpR/PhoB-type_DNA-bd"/>
</dbReference>
<dbReference type="GO" id="GO:0003677">
    <property type="term" value="F:DNA binding"/>
    <property type="evidence" value="ECO:0007669"/>
    <property type="project" value="UniProtKB-KW"/>
</dbReference>
<proteinExistence type="inferred from homology"/>
<dbReference type="PRINTS" id="PR00364">
    <property type="entry name" value="DISEASERSIST"/>
</dbReference>
<dbReference type="GO" id="GO:0006355">
    <property type="term" value="P:regulation of DNA-templated transcription"/>
    <property type="evidence" value="ECO:0007669"/>
    <property type="project" value="InterPro"/>
</dbReference>
<dbReference type="SUPFAM" id="SSF52540">
    <property type="entry name" value="P-loop containing nucleoside triphosphate hydrolases"/>
    <property type="match status" value="1"/>
</dbReference>
<feature type="domain" description="OmpR/PhoB-type" evidence="3">
    <location>
        <begin position="28"/>
        <end position="98"/>
    </location>
</feature>
<dbReference type="Gene3D" id="1.10.10.10">
    <property type="entry name" value="Winged helix-like DNA-binding domain superfamily/Winged helix DNA-binding domain"/>
    <property type="match status" value="1"/>
</dbReference>
<dbReference type="SMART" id="SM01043">
    <property type="entry name" value="BTAD"/>
    <property type="match status" value="1"/>
</dbReference>
<comment type="similarity">
    <text evidence="1">Belongs to the AfsR/DnrI/RedD regulatory family.</text>
</comment>
<dbReference type="InterPro" id="IPR027417">
    <property type="entry name" value="P-loop_NTPase"/>
</dbReference>
<feature type="domain" description="Bacterial transcriptional activator" evidence="4">
    <location>
        <begin position="103"/>
        <end position="240"/>
    </location>
</feature>
<reference evidence="5 6" key="1">
    <citation type="submission" date="2018-11" db="EMBL/GenBank/DDBJ databases">
        <title>Gordonia insulae sp. nov., isolated from an island soil.</title>
        <authorList>
            <person name="Kim Y.S."/>
            <person name="Kim S.B."/>
        </authorList>
    </citation>
    <scope>NUCLEOTIDE SEQUENCE [LARGE SCALE GENOMIC DNA]</scope>
    <source>
        <strain evidence="5 6">MMS17-SY073</strain>
    </source>
</reference>
<dbReference type="InterPro" id="IPR058852">
    <property type="entry name" value="HTH_77"/>
</dbReference>
<name>A0A3G8JKI9_9ACTN</name>
<dbReference type="Proteomes" id="UP000271469">
    <property type="component" value="Chromosome"/>
</dbReference>
<dbReference type="GO" id="GO:0043531">
    <property type="term" value="F:ADP binding"/>
    <property type="evidence" value="ECO:0007669"/>
    <property type="project" value="InterPro"/>
</dbReference>
<dbReference type="Gene3D" id="1.25.40.10">
    <property type="entry name" value="Tetratricopeptide repeat domain"/>
    <property type="match status" value="2"/>
</dbReference>
<organism evidence="5 6">
    <name type="scientific">Gordonia insulae</name>
    <dbReference type="NCBI Taxonomy" id="2420509"/>
    <lineage>
        <taxon>Bacteria</taxon>
        <taxon>Bacillati</taxon>
        <taxon>Actinomycetota</taxon>
        <taxon>Actinomycetes</taxon>
        <taxon>Mycobacteriales</taxon>
        <taxon>Gordoniaceae</taxon>
        <taxon>Gordonia</taxon>
    </lineage>
</organism>
<dbReference type="Gene3D" id="3.40.50.300">
    <property type="entry name" value="P-loop containing nucleotide triphosphate hydrolases"/>
    <property type="match status" value="1"/>
</dbReference>
<dbReference type="Pfam" id="PF03704">
    <property type="entry name" value="BTAD"/>
    <property type="match status" value="1"/>
</dbReference>
<sequence length="1096" mass="118624">MSASDSATVIGLLGPVAVGDHCSTPELLVPVPGVRARRLLVSLALADGRTRSAERLIDDVWGDLPPRSPASALHTQISRLRPLLGAGRLEGVAGGYRLIGCRTDLDIVAELIERGGPDALHQADGWWRGAPGDDLGDDAGAGLDADLRARTDRLRDALDERRLAAALASGDFAAAREIADRRCHADPLDESAHVALMRALSGEGRTADALSVFARLRRALSEQLGVDPGAQAVALNAQLVADDRDPAAAETASPDTARVGRPARARTVGLMVDASDLVGREDDIAAVVTLFEGHRLVTIQGPGGVGKTRVAHRIGDVMAESGRPVFYVSLAPIRDGDDVVPAIAAALGVGETDIGGGGRPRLAVGDLGDRLVDAVRGQRAVLILDNCEQVIERCARVVADLLAAEPQLSILTTSRSPLMLPAERIHLLPVLDVGERGAAVELFERRARAIRPAARLPRDEVAELCRHLDGLPLAIELAAARIRTMTVAEISSRLAERFSLLRGADRTAPDRHRTLYAVIEWSWDLLDTDARSAMRRLCRFPAGFTADAAAVVVGQRGYRLVDTLEALVNQSLLTVSENDDRIRYRMLEMVREFGEDKLRGSAEPAGSDESDESDDVDRAMSRWARGFAAEAEAAYETAVDDRLFTWIAADADNLVWVLRRCVGRAEEEHSADAVETIVSVFPTLSGFWMARGLHGEVMSWGARLLYALSKPPVDLDDAMRRRWQFTVLASMAHLLLRRELRGVAIGRYYIRLLHRPDHIFDRPTELLSACVLSRGPLGAMRLVSRATRADDEEVRTAALSIRMNARENFGDLAQALSDGLALRDIAFRHRNAWMSAMTHVTIGSLYGQQAQWETAVGFYRTGIGNLVELGARDDELQARCYLVATLVALGRLDEAGDELALVADGWGPDDPDPQGNPEVIGGMMLGYAELEYARGRIARSADIYWRAARLVKADHPLGAQDPGMVMLISAAVVGLVRAGRPDRTGDFLALLADGVNATFGAIGWHDQPQAGTMAMAAGYTLCQQDHGDPDGPRLLALSRRLGARRDHPGLDFVYTEMPMISGLPAAQWESIVEAVAQLSRRQATDEVRKLLAPRRG</sequence>
<keyword evidence="6" id="KW-1185">Reference proteome</keyword>
<keyword evidence="2" id="KW-0238">DNA-binding</keyword>
<dbReference type="SUPFAM" id="SSF48452">
    <property type="entry name" value="TPR-like"/>
    <property type="match status" value="1"/>
</dbReference>
<dbReference type="EMBL" id="CP033972">
    <property type="protein sequence ID" value="AZG45019.1"/>
    <property type="molecule type" value="Genomic_DNA"/>
</dbReference>
<dbReference type="PANTHER" id="PTHR47691:SF3">
    <property type="entry name" value="HTH-TYPE TRANSCRIPTIONAL REGULATOR RV0890C-RELATED"/>
    <property type="match status" value="1"/>
</dbReference>
<accession>A0A3G8JKI9</accession>
<dbReference type="PANTHER" id="PTHR47691">
    <property type="entry name" value="REGULATOR-RELATED"/>
    <property type="match status" value="1"/>
</dbReference>
<dbReference type="SMART" id="SM00862">
    <property type="entry name" value="Trans_reg_C"/>
    <property type="match status" value="1"/>
</dbReference>
<protein>
    <submittedName>
        <fullName evidence="5">HTH-type transcriptional regulator</fullName>
    </submittedName>
</protein>
<dbReference type="AlphaFoldDB" id="A0A3G8JKI9"/>
<evidence type="ECO:0000256" key="2">
    <source>
        <dbReference type="ARBA" id="ARBA00023125"/>
    </source>
</evidence>
<evidence type="ECO:0000313" key="5">
    <source>
        <dbReference type="EMBL" id="AZG45019.1"/>
    </source>
</evidence>
<dbReference type="InterPro" id="IPR011990">
    <property type="entry name" value="TPR-like_helical_dom_sf"/>
</dbReference>
<dbReference type="InterPro" id="IPR036388">
    <property type="entry name" value="WH-like_DNA-bd_sf"/>
</dbReference>
<dbReference type="OrthoDB" id="9812579at2"/>
<dbReference type="KEGG" id="gom:D7316_01611"/>
<evidence type="ECO:0000259" key="4">
    <source>
        <dbReference type="SMART" id="SM01043"/>
    </source>
</evidence>
<evidence type="ECO:0000256" key="1">
    <source>
        <dbReference type="ARBA" id="ARBA00005820"/>
    </source>
</evidence>
<dbReference type="SUPFAM" id="SSF46894">
    <property type="entry name" value="C-terminal effector domain of the bipartite response regulators"/>
    <property type="match status" value="1"/>
</dbReference>
<dbReference type="InterPro" id="IPR005158">
    <property type="entry name" value="BTAD"/>
</dbReference>
<dbReference type="Pfam" id="PF25872">
    <property type="entry name" value="HTH_77"/>
    <property type="match status" value="1"/>
</dbReference>
<dbReference type="InterPro" id="IPR016032">
    <property type="entry name" value="Sig_transdc_resp-reg_C-effctor"/>
</dbReference>
<gene>
    <name evidence="5" type="ORF">D7316_01611</name>
</gene>